<dbReference type="Proteomes" id="UP000591131">
    <property type="component" value="Unassembled WGS sequence"/>
</dbReference>
<dbReference type="AlphaFoldDB" id="A0A7J6MPK9"/>
<protein>
    <recommendedName>
        <fullName evidence="4">Chitinase</fullName>
    </recommendedName>
</protein>
<evidence type="ECO:0000313" key="2">
    <source>
        <dbReference type="EMBL" id="KAF4672901.1"/>
    </source>
</evidence>
<accession>A0A7J6MPK9</accession>
<keyword evidence="3" id="KW-1185">Reference proteome</keyword>
<evidence type="ECO:0000256" key="1">
    <source>
        <dbReference type="SAM" id="SignalP"/>
    </source>
</evidence>
<dbReference type="OrthoDB" id="430106at2759"/>
<feature type="signal peptide" evidence="1">
    <location>
        <begin position="1"/>
        <end position="17"/>
    </location>
</feature>
<evidence type="ECO:0000313" key="3">
    <source>
        <dbReference type="Proteomes" id="UP000591131"/>
    </source>
</evidence>
<proteinExistence type="predicted"/>
<name>A0A7J6MPK9_PERCH</name>
<organism evidence="2 3">
    <name type="scientific">Perkinsus chesapeaki</name>
    <name type="common">Clam parasite</name>
    <name type="synonym">Perkinsus andrewsi</name>
    <dbReference type="NCBI Taxonomy" id="330153"/>
    <lineage>
        <taxon>Eukaryota</taxon>
        <taxon>Sar</taxon>
        <taxon>Alveolata</taxon>
        <taxon>Perkinsozoa</taxon>
        <taxon>Perkinsea</taxon>
        <taxon>Perkinsida</taxon>
        <taxon>Perkinsidae</taxon>
        <taxon>Perkinsus</taxon>
    </lineage>
</organism>
<gene>
    <name evidence="2" type="ORF">FOL47_011252</name>
</gene>
<evidence type="ECO:0008006" key="4">
    <source>
        <dbReference type="Google" id="ProtNLM"/>
    </source>
</evidence>
<dbReference type="EMBL" id="JAAPAO010000096">
    <property type="protein sequence ID" value="KAF4672901.1"/>
    <property type="molecule type" value="Genomic_DNA"/>
</dbReference>
<reference evidence="2 3" key="1">
    <citation type="submission" date="2020-04" db="EMBL/GenBank/DDBJ databases">
        <title>Perkinsus chesapeaki whole genome sequence.</title>
        <authorList>
            <person name="Bogema D.R."/>
        </authorList>
    </citation>
    <scope>NUCLEOTIDE SEQUENCE [LARGE SCALE GENOMIC DNA]</scope>
    <source>
        <strain evidence="2">ATCC PRA-425</strain>
    </source>
</reference>
<sequence>MVLDVKILLILVNLGYSVDIPFYKGVGYPWVIKETQFCFNSTLCPQHVSYTWDWFFNTIMADGAKRFLFGGFSIIDSKVTKDPPFYPQWDRNVFATLNQKVSSAGGSIWLEVGSFYGKEKFDEAIFRQSAKQFMQNYSVDGFVLDVDRPEKAKDAYKVLSTVKALGKTAVLQYWPDAEQAVKKSGLGALPDYTLVYLSPYFDKSVTKVFNTNTFAIRKIRTAMNAGANAGSIILRIPLIARADYESSDTGYSSAIFDMHGDPKGNGSIMFPSGDGYYFFSQPRAVDKVNLVRRMRLGGIMIDPTYSETTDIYPWDERSIFHALAQAVKA</sequence>
<comment type="caution">
    <text evidence="2">The sequence shown here is derived from an EMBL/GenBank/DDBJ whole genome shotgun (WGS) entry which is preliminary data.</text>
</comment>
<keyword evidence="1" id="KW-0732">Signal</keyword>
<dbReference type="SUPFAM" id="SSF51445">
    <property type="entry name" value="(Trans)glycosidases"/>
    <property type="match status" value="1"/>
</dbReference>
<feature type="chain" id="PRO_5029507055" description="Chitinase" evidence="1">
    <location>
        <begin position="18"/>
        <end position="329"/>
    </location>
</feature>
<dbReference type="InterPro" id="IPR017853">
    <property type="entry name" value="GH"/>
</dbReference>